<dbReference type="EMBL" id="PGOL01000993">
    <property type="protein sequence ID" value="PKI61970.1"/>
    <property type="molecule type" value="Genomic_DNA"/>
</dbReference>
<evidence type="ECO:0000256" key="3">
    <source>
        <dbReference type="ARBA" id="ARBA00022729"/>
    </source>
</evidence>
<evidence type="ECO:0000256" key="2">
    <source>
        <dbReference type="ARBA" id="ARBA00022692"/>
    </source>
</evidence>
<sequence>MYINMYFTEFMDRLNGSAQRRSFDIYVDDKPVQSMKPVTPIYGNVTEVGIYIILAMDSTTFTLVSTSNSTLPPIISAVELFEILDYTLASPNQTASSSSMTKLPVILGTVVPVLLVLMALMK</sequence>
<proteinExistence type="predicted"/>
<evidence type="ECO:0000259" key="7">
    <source>
        <dbReference type="Pfam" id="PF12819"/>
    </source>
</evidence>
<dbReference type="AlphaFoldDB" id="A0A2I0K1I2"/>
<dbReference type="STRING" id="22663.A0A2I0K1I2"/>
<keyword evidence="9" id="KW-1185">Reference proteome</keyword>
<evidence type="ECO:0000256" key="1">
    <source>
        <dbReference type="ARBA" id="ARBA00004167"/>
    </source>
</evidence>
<evidence type="ECO:0000313" key="8">
    <source>
        <dbReference type="EMBL" id="PKI61970.1"/>
    </source>
</evidence>
<evidence type="ECO:0000313" key="9">
    <source>
        <dbReference type="Proteomes" id="UP000233551"/>
    </source>
</evidence>
<keyword evidence="2 6" id="KW-0812">Transmembrane</keyword>
<evidence type="ECO:0000256" key="5">
    <source>
        <dbReference type="ARBA" id="ARBA00023136"/>
    </source>
</evidence>
<dbReference type="Pfam" id="PF12819">
    <property type="entry name" value="Malectin_like"/>
    <property type="match status" value="1"/>
</dbReference>
<keyword evidence="5 6" id="KW-0472">Membrane</keyword>
<feature type="transmembrane region" description="Helical" evidence="6">
    <location>
        <begin position="103"/>
        <end position="121"/>
    </location>
</feature>
<comment type="caution">
    <text evidence="8">The sequence shown here is derived from an EMBL/GenBank/DDBJ whole genome shotgun (WGS) entry which is preliminary data.</text>
</comment>
<keyword evidence="3" id="KW-0732">Signal</keyword>
<reference evidence="8 9" key="1">
    <citation type="submission" date="2017-11" db="EMBL/GenBank/DDBJ databases">
        <title>De-novo sequencing of pomegranate (Punica granatum L.) genome.</title>
        <authorList>
            <person name="Akparov Z."/>
            <person name="Amiraslanov A."/>
            <person name="Hajiyeva S."/>
            <person name="Abbasov M."/>
            <person name="Kaur K."/>
            <person name="Hamwieh A."/>
            <person name="Solovyev V."/>
            <person name="Salamov A."/>
            <person name="Braich B."/>
            <person name="Kosarev P."/>
            <person name="Mahmoud A."/>
            <person name="Hajiyev E."/>
            <person name="Babayeva S."/>
            <person name="Izzatullayeva V."/>
            <person name="Mammadov A."/>
            <person name="Mammadov A."/>
            <person name="Sharifova S."/>
            <person name="Ojaghi J."/>
            <person name="Eynullazada K."/>
            <person name="Bayramov B."/>
            <person name="Abdulazimova A."/>
            <person name="Shahmuradov I."/>
        </authorList>
    </citation>
    <scope>NUCLEOTIDE SEQUENCE [LARGE SCALE GENOMIC DNA]</scope>
    <source>
        <strain evidence="9">cv. AG2017</strain>
        <tissue evidence="8">Leaf</tissue>
    </source>
</reference>
<evidence type="ECO:0000256" key="6">
    <source>
        <dbReference type="SAM" id="Phobius"/>
    </source>
</evidence>
<protein>
    <recommendedName>
        <fullName evidence="7">Malectin-like domain-containing protein</fullName>
    </recommendedName>
</protein>
<evidence type="ECO:0000256" key="4">
    <source>
        <dbReference type="ARBA" id="ARBA00022989"/>
    </source>
</evidence>
<accession>A0A2I0K1I2</accession>
<dbReference type="GO" id="GO:0016020">
    <property type="term" value="C:membrane"/>
    <property type="evidence" value="ECO:0007669"/>
    <property type="project" value="UniProtKB-SubCell"/>
</dbReference>
<comment type="subcellular location">
    <subcellularLocation>
        <location evidence="1">Membrane</location>
        <topology evidence="1">Single-pass membrane protein</topology>
    </subcellularLocation>
</comment>
<organism evidence="8 9">
    <name type="scientific">Punica granatum</name>
    <name type="common">Pomegranate</name>
    <dbReference type="NCBI Taxonomy" id="22663"/>
    <lineage>
        <taxon>Eukaryota</taxon>
        <taxon>Viridiplantae</taxon>
        <taxon>Streptophyta</taxon>
        <taxon>Embryophyta</taxon>
        <taxon>Tracheophyta</taxon>
        <taxon>Spermatophyta</taxon>
        <taxon>Magnoliopsida</taxon>
        <taxon>eudicotyledons</taxon>
        <taxon>Gunneridae</taxon>
        <taxon>Pentapetalae</taxon>
        <taxon>rosids</taxon>
        <taxon>malvids</taxon>
        <taxon>Myrtales</taxon>
        <taxon>Lythraceae</taxon>
        <taxon>Punica</taxon>
    </lineage>
</organism>
<dbReference type="Proteomes" id="UP000233551">
    <property type="component" value="Unassembled WGS sequence"/>
</dbReference>
<keyword evidence="4 6" id="KW-1133">Transmembrane helix</keyword>
<dbReference type="InterPro" id="IPR024788">
    <property type="entry name" value="Malectin-like_Carb-bd_dom"/>
</dbReference>
<gene>
    <name evidence="8" type="ORF">CRG98_017696</name>
</gene>
<name>A0A2I0K1I2_PUNGR</name>
<feature type="domain" description="Malectin-like" evidence="7">
    <location>
        <begin position="1"/>
        <end position="82"/>
    </location>
</feature>